<feature type="binding site" evidence="9">
    <location>
        <begin position="107"/>
        <end position="117"/>
    </location>
    <ligand>
        <name>ATP</name>
        <dbReference type="ChEBI" id="CHEBI:30616"/>
    </ligand>
</feature>
<dbReference type="Pfam" id="PF08544">
    <property type="entry name" value="GHMP_kinases_C"/>
    <property type="match status" value="1"/>
</dbReference>
<feature type="domain" description="GHMP kinase N-terminal" evidence="10">
    <location>
        <begin position="79"/>
        <end position="154"/>
    </location>
</feature>
<reference evidence="12" key="1">
    <citation type="submission" date="2022-06" db="EMBL/GenBank/DDBJ databases">
        <title>Aeoliella straminimaris, a novel planctomycete from sediments.</title>
        <authorList>
            <person name="Vitorino I.R."/>
            <person name="Lage O.M."/>
        </authorList>
    </citation>
    <scope>NUCLEOTIDE SEQUENCE</scope>
    <source>
        <strain evidence="12">ICT_H6.2</strain>
    </source>
</reference>
<proteinExistence type="inferred from homology"/>
<evidence type="ECO:0000313" key="13">
    <source>
        <dbReference type="Proteomes" id="UP001155241"/>
    </source>
</evidence>
<sequence>MFVERIKNGWVVHAPAKINLALEVLGRQPDGYHKVETLLVPVRLFDRLVYSPSAEPLNLVVRGSRTCPASLLEADANTNLAVQAVQKLAELSGHPPTGYLELTKRIPLQAGLGGGSSDAAAALVAANAAWKLGYDRQQLARVAEQLGTDVPFFLAPGAAIGTGRGEQLERISLGRSLPIVLVQPPAGLSTPVVFAGLNLARGEQMPHPQGWCRELAHRLSRGCGLAACKHLVQNSLQQAARNATEWIDRMADAMERLPVLVHQMTGSGSAYFAVCHSWRDARVTASRLRGGHWQCVLATRTSM</sequence>
<evidence type="ECO:0000313" key="12">
    <source>
        <dbReference type="EMBL" id="MCO6042634.1"/>
    </source>
</evidence>
<dbReference type="PIRSF" id="PIRSF010376">
    <property type="entry name" value="IspE"/>
    <property type="match status" value="1"/>
</dbReference>
<dbReference type="EMBL" id="JAMXLR010000006">
    <property type="protein sequence ID" value="MCO6042634.1"/>
    <property type="molecule type" value="Genomic_DNA"/>
</dbReference>
<evidence type="ECO:0000256" key="6">
    <source>
        <dbReference type="ARBA" id="ARBA00022777"/>
    </source>
</evidence>
<keyword evidence="5 9" id="KW-0547">Nucleotide-binding</keyword>
<feature type="active site" evidence="9">
    <location>
        <position position="149"/>
    </location>
</feature>
<feature type="active site" evidence="9">
    <location>
        <position position="17"/>
    </location>
</feature>
<dbReference type="GO" id="GO:0050515">
    <property type="term" value="F:4-(cytidine 5'-diphospho)-2-C-methyl-D-erythritol kinase activity"/>
    <property type="evidence" value="ECO:0007669"/>
    <property type="project" value="UniProtKB-UniRule"/>
</dbReference>
<comment type="pathway">
    <text evidence="9">Isoprenoid biosynthesis; isopentenyl diphosphate biosynthesis via DXP pathway; isopentenyl diphosphate from 1-deoxy-D-xylulose 5-phosphate: step 3/6.</text>
</comment>
<dbReference type="PANTHER" id="PTHR43527">
    <property type="entry name" value="4-DIPHOSPHOCYTIDYL-2-C-METHYL-D-ERYTHRITOL KINASE, CHLOROPLASTIC"/>
    <property type="match status" value="1"/>
</dbReference>
<dbReference type="SUPFAM" id="SSF55060">
    <property type="entry name" value="GHMP Kinase, C-terminal domain"/>
    <property type="match status" value="1"/>
</dbReference>
<dbReference type="HAMAP" id="MF_00061">
    <property type="entry name" value="IspE"/>
    <property type="match status" value="1"/>
</dbReference>
<dbReference type="Gene3D" id="3.30.70.890">
    <property type="entry name" value="GHMP kinase, C-terminal domain"/>
    <property type="match status" value="1"/>
</dbReference>
<dbReference type="InterPro" id="IPR036554">
    <property type="entry name" value="GHMP_kinase_C_sf"/>
</dbReference>
<keyword evidence="6 9" id="KW-0418">Kinase</keyword>
<dbReference type="Pfam" id="PF00288">
    <property type="entry name" value="GHMP_kinases_N"/>
    <property type="match status" value="1"/>
</dbReference>
<dbReference type="InterPro" id="IPR014721">
    <property type="entry name" value="Ribsml_uS5_D2-typ_fold_subgr"/>
</dbReference>
<comment type="caution">
    <text evidence="12">The sequence shown here is derived from an EMBL/GenBank/DDBJ whole genome shotgun (WGS) entry which is preliminary data.</text>
</comment>
<comment type="similarity">
    <text evidence="1 9">Belongs to the GHMP kinase family. IspE subfamily.</text>
</comment>
<dbReference type="InterPro" id="IPR006204">
    <property type="entry name" value="GHMP_kinase_N_dom"/>
</dbReference>
<comment type="catalytic activity">
    <reaction evidence="9">
        <text>4-CDP-2-C-methyl-D-erythritol + ATP = 4-CDP-2-C-methyl-D-erythritol 2-phosphate + ADP + H(+)</text>
        <dbReference type="Rhea" id="RHEA:18437"/>
        <dbReference type="ChEBI" id="CHEBI:15378"/>
        <dbReference type="ChEBI" id="CHEBI:30616"/>
        <dbReference type="ChEBI" id="CHEBI:57823"/>
        <dbReference type="ChEBI" id="CHEBI:57919"/>
        <dbReference type="ChEBI" id="CHEBI:456216"/>
        <dbReference type="EC" id="2.7.1.148"/>
    </reaction>
</comment>
<keyword evidence="7 9" id="KW-0067">ATP-binding</keyword>
<dbReference type="PANTHER" id="PTHR43527:SF2">
    <property type="entry name" value="4-DIPHOSPHOCYTIDYL-2-C-METHYL-D-ERYTHRITOL KINASE, CHLOROPLASTIC"/>
    <property type="match status" value="1"/>
</dbReference>
<evidence type="ECO:0000256" key="7">
    <source>
        <dbReference type="ARBA" id="ARBA00022840"/>
    </source>
</evidence>
<organism evidence="12 13">
    <name type="scientific">Aeoliella straminimaris</name>
    <dbReference type="NCBI Taxonomy" id="2954799"/>
    <lineage>
        <taxon>Bacteria</taxon>
        <taxon>Pseudomonadati</taxon>
        <taxon>Planctomycetota</taxon>
        <taxon>Planctomycetia</taxon>
        <taxon>Pirellulales</taxon>
        <taxon>Lacipirellulaceae</taxon>
        <taxon>Aeoliella</taxon>
    </lineage>
</organism>
<dbReference type="InterPro" id="IPR013750">
    <property type="entry name" value="GHMP_kinase_C_dom"/>
</dbReference>
<evidence type="ECO:0000256" key="8">
    <source>
        <dbReference type="ARBA" id="ARBA00032554"/>
    </source>
</evidence>
<dbReference type="InterPro" id="IPR020568">
    <property type="entry name" value="Ribosomal_Su5_D2-typ_SF"/>
</dbReference>
<feature type="domain" description="GHMP kinase C-terminal" evidence="11">
    <location>
        <begin position="234"/>
        <end position="280"/>
    </location>
</feature>
<evidence type="ECO:0000256" key="5">
    <source>
        <dbReference type="ARBA" id="ARBA00022741"/>
    </source>
</evidence>
<dbReference type="InterPro" id="IPR004424">
    <property type="entry name" value="IspE"/>
</dbReference>
<dbReference type="GO" id="GO:0019288">
    <property type="term" value="P:isopentenyl diphosphate biosynthetic process, methylerythritol 4-phosphate pathway"/>
    <property type="evidence" value="ECO:0007669"/>
    <property type="project" value="UniProtKB-UniRule"/>
</dbReference>
<dbReference type="Gene3D" id="3.30.230.10">
    <property type="match status" value="1"/>
</dbReference>
<comment type="function">
    <text evidence="9">Catalyzes the phosphorylation of the position 2 hydroxy group of 4-diphosphocytidyl-2C-methyl-D-erythritol.</text>
</comment>
<dbReference type="EC" id="2.7.1.148" evidence="2 9"/>
<evidence type="ECO:0000256" key="4">
    <source>
        <dbReference type="ARBA" id="ARBA00022679"/>
    </source>
</evidence>
<dbReference type="Proteomes" id="UP001155241">
    <property type="component" value="Unassembled WGS sequence"/>
</dbReference>
<dbReference type="GO" id="GO:0005524">
    <property type="term" value="F:ATP binding"/>
    <property type="evidence" value="ECO:0007669"/>
    <property type="project" value="UniProtKB-UniRule"/>
</dbReference>
<protein>
    <recommendedName>
        <fullName evidence="3 9">4-diphosphocytidyl-2-C-methyl-D-erythritol kinase</fullName>
        <shortName evidence="9">CMK</shortName>
        <ecNumber evidence="2 9">2.7.1.148</ecNumber>
    </recommendedName>
    <alternativeName>
        <fullName evidence="8 9">4-(cytidine-5'-diphospho)-2-C-methyl-D-erythritol kinase</fullName>
    </alternativeName>
</protein>
<dbReference type="RefSeq" id="WP_252850732.1">
    <property type="nucleotide sequence ID" value="NZ_JAMXLR010000006.1"/>
</dbReference>
<name>A0A9X2FAD0_9BACT</name>
<dbReference type="SUPFAM" id="SSF54211">
    <property type="entry name" value="Ribosomal protein S5 domain 2-like"/>
    <property type="match status" value="1"/>
</dbReference>
<evidence type="ECO:0000259" key="10">
    <source>
        <dbReference type="Pfam" id="PF00288"/>
    </source>
</evidence>
<evidence type="ECO:0000256" key="3">
    <source>
        <dbReference type="ARBA" id="ARBA00017473"/>
    </source>
</evidence>
<dbReference type="GO" id="GO:0016114">
    <property type="term" value="P:terpenoid biosynthetic process"/>
    <property type="evidence" value="ECO:0007669"/>
    <property type="project" value="UniProtKB-UniRule"/>
</dbReference>
<keyword evidence="4 9" id="KW-0808">Transferase</keyword>
<keyword evidence="13" id="KW-1185">Reference proteome</keyword>
<evidence type="ECO:0000256" key="9">
    <source>
        <dbReference type="HAMAP-Rule" id="MF_00061"/>
    </source>
</evidence>
<evidence type="ECO:0000256" key="2">
    <source>
        <dbReference type="ARBA" id="ARBA00012052"/>
    </source>
</evidence>
<evidence type="ECO:0000259" key="11">
    <source>
        <dbReference type="Pfam" id="PF08544"/>
    </source>
</evidence>
<keyword evidence="9" id="KW-0414">Isoprene biosynthesis</keyword>
<accession>A0A9X2FAD0</accession>
<dbReference type="AlphaFoldDB" id="A0A9X2FAD0"/>
<dbReference type="NCBIfam" id="TIGR00154">
    <property type="entry name" value="ispE"/>
    <property type="match status" value="1"/>
</dbReference>
<evidence type="ECO:0000256" key="1">
    <source>
        <dbReference type="ARBA" id="ARBA00009684"/>
    </source>
</evidence>
<gene>
    <name evidence="9 12" type="primary">ispE</name>
    <name evidence="12" type="ORF">NG895_01820</name>
</gene>